<dbReference type="OrthoDB" id="10646263at2759"/>
<evidence type="ECO:0000313" key="2">
    <source>
        <dbReference type="EMBL" id="PUU78357.1"/>
    </source>
</evidence>
<accession>A0A2T6ZSB1</accession>
<comment type="caution">
    <text evidence="2">The sequence shown here is derived from an EMBL/GenBank/DDBJ whole genome shotgun (WGS) entry which is preliminary data.</text>
</comment>
<gene>
    <name evidence="2" type="ORF">B9Z19DRAFT_1126856</name>
</gene>
<evidence type="ECO:0000256" key="1">
    <source>
        <dbReference type="SAM" id="MobiDB-lite"/>
    </source>
</evidence>
<name>A0A2T6ZSB1_TUBBO</name>
<dbReference type="AlphaFoldDB" id="A0A2T6ZSB1"/>
<protein>
    <submittedName>
        <fullName evidence="2">Uncharacterized protein</fullName>
    </submittedName>
</protein>
<keyword evidence="3" id="KW-1185">Reference proteome</keyword>
<organism evidence="2 3">
    <name type="scientific">Tuber borchii</name>
    <name type="common">White truffle</name>
    <dbReference type="NCBI Taxonomy" id="42251"/>
    <lineage>
        <taxon>Eukaryota</taxon>
        <taxon>Fungi</taxon>
        <taxon>Dikarya</taxon>
        <taxon>Ascomycota</taxon>
        <taxon>Pezizomycotina</taxon>
        <taxon>Pezizomycetes</taxon>
        <taxon>Pezizales</taxon>
        <taxon>Tuberaceae</taxon>
        <taxon>Tuber</taxon>
    </lineage>
</organism>
<proteinExistence type="predicted"/>
<feature type="compositionally biased region" description="Low complexity" evidence="1">
    <location>
        <begin position="65"/>
        <end position="75"/>
    </location>
</feature>
<evidence type="ECO:0000313" key="3">
    <source>
        <dbReference type="Proteomes" id="UP000244722"/>
    </source>
</evidence>
<dbReference type="Proteomes" id="UP000244722">
    <property type="component" value="Unassembled WGS sequence"/>
</dbReference>
<feature type="region of interest" description="Disordered" evidence="1">
    <location>
        <begin position="65"/>
        <end position="101"/>
    </location>
</feature>
<dbReference type="EMBL" id="NESQ01000121">
    <property type="protein sequence ID" value="PUU78357.1"/>
    <property type="molecule type" value="Genomic_DNA"/>
</dbReference>
<reference evidence="2 3" key="1">
    <citation type="submission" date="2017-04" db="EMBL/GenBank/DDBJ databases">
        <title>Draft genome sequence of Tuber borchii Vittad., a whitish edible truffle.</title>
        <authorList>
            <consortium name="DOE Joint Genome Institute"/>
            <person name="Murat C."/>
            <person name="Kuo A."/>
            <person name="Barry K.W."/>
            <person name="Clum A."/>
            <person name="Dockter R.B."/>
            <person name="Fauchery L."/>
            <person name="Iotti M."/>
            <person name="Kohler A."/>
            <person name="Labutti K."/>
            <person name="Lindquist E.A."/>
            <person name="Lipzen A."/>
            <person name="Ohm R.A."/>
            <person name="Wang M."/>
            <person name="Grigoriev I.V."/>
            <person name="Zambonelli A."/>
            <person name="Martin F.M."/>
        </authorList>
    </citation>
    <scope>NUCLEOTIDE SEQUENCE [LARGE SCALE GENOMIC DNA]</scope>
    <source>
        <strain evidence="2 3">Tbo3840</strain>
    </source>
</reference>
<sequence>MPPRTSLIPLPHLLSILFLPPTILLFWNIALITTFLSSFVLLFRVLRVYFDVGIAILAERWRARSSPSRGSSSGSSDGGKEERWGNNESISRLERRSGGSEGSLREVEDMVLPIGRVNYATLIRPLEPVSEWRVRRGDSAGSGYLDLDLGEGEGKVKVREVEGRWSWNG</sequence>
<feature type="compositionally biased region" description="Basic and acidic residues" evidence="1">
    <location>
        <begin position="78"/>
        <end position="101"/>
    </location>
</feature>